<dbReference type="AlphaFoldDB" id="A0A1G8BAZ4"/>
<dbReference type="STRING" id="551996.SAMN05192573_108196"/>
<feature type="domain" description="Helix-turn-helix" evidence="1">
    <location>
        <begin position="34"/>
        <end position="82"/>
    </location>
</feature>
<accession>A0A1G8BAZ4</accession>
<dbReference type="RefSeq" id="WP_091169612.1">
    <property type="nucleotide sequence ID" value="NZ_FNCG01000008.1"/>
</dbReference>
<name>A0A1G8BAZ4_9SPHI</name>
<protein>
    <submittedName>
        <fullName evidence="2">DNA binding domain-containing protein, excisionase family</fullName>
    </submittedName>
</protein>
<organism evidence="2 3">
    <name type="scientific">Mucilaginibacter gossypii</name>
    <dbReference type="NCBI Taxonomy" id="551996"/>
    <lineage>
        <taxon>Bacteria</taxon>
        <taxon>Pseudomonadati</taxon>
        <taxon>Bacteroidota</taxon>
        <taxon>Sphingobacteriia</taxon>
        <taxon>Sphingobacteriales</taxon>
        <taxon>Sphingobacteriaceae</taxon>
        <taxon>Mucilaginibacter</taxon>
    </lineage>
</organism>
<evidence type="ECO:0000259" key="1">
    <source>
        <dbReference type="Pfam" id="PF12728"/>
    </source>
</evidence>
<evidence type="ECO:0000313" key="3">
    <source>
        <dbReference type="Proteomes" id="UP000199705"/>
    </source>
</evidence>
<dbReference type="PANTHER" id="PTHR34585:SF22">
    <property type="entry name" value="HELIX-TURN-HELIX DOMAIN-CONTAINING PROTEIN"/>
    <property type="match status" value="1"/>
</dbReference>
<reference evidence="3" key="1">
    <citation type="submission" date="2016-10" db="EMBL/GenBank/DDBJ databases">
        <authorList>
            <person name="Varghese N."/>
            <person name="Submissions S."/>
        </authorList>
    </citation>
    <scope>NUCLEOTIDE SEQUENCE [LARGE SCALE GENOMIC DNA]</scope>
    <source>
        <strain evidence="3">Gh-67</strain>
    </source>
</reference>
<dbReference type="InterPro" id="IPR009061">
    <property type="entry name" value="DNA-bd_dom_put_sf"/>
</dbReference>
<dbReference type="SUPFAM" id="SSF46955">
    <property type="entry name" value="Putative DNA-binding domain"/>
    <property type="match status" value="1"/>
</dbReference>
<keyword evidence="3" id="KW-1185">Reference proteome</keyword>
<proteinExistence type="predicted"/>
<dbReference type="Proteomes" id="UP000199705">
    <property type="component" value="Unassembled WGS sequence"/>
</dbReference>
<dbReference type="PANTHER" id="PTHR34585">
    <property type="match status" value="1"/>
</dbReference>
<gene>
    <name evidence="2" type="ORF">SAMN05192573_108196</name>
</gene>
<dbReference type="Pfam" id="PF12728">
    <property type="entry name" value="HTH_17"/>
    <property type="match status" value="1"/>
</dbReference>
<evidence type="ECO:0000313" key="2">
    <source>
        <dbReference type="EMBL" id="SDH30251.1"/>
    </source>
</evidence>
<dbReference type="InterPro" id="IPR041657">
    <property type="entry name" value="HTH_17"/>
</dbReference>
<dbReference type="EMBL" id="FNCG01000008">
    <property type="protein sequence ID" value="SDH30251.1"/>
    <property type="molecule type" value="Genomic_DNA"/>
</dbReference>
<sequence length="83" mass="9701">MELQVLTADDLEKFRKQLLTDIENLLNVKYPKKWLKTNEVMELLGISEVTLQTLRNKGLIPFRKLGGTVYFNAEELDEYISKL</sequence>